<organism evidence="4 5">
    <name type="scientific">Dulcicalothrix desertica PCC 7102</name>
    <dbReference type="NCBI Taxonomy" id="232991"/>
    <lineage>
        <taxon>Bacteria</taxon>
        <taxon>Bacillati</taxon>
        <taxon>Cyanobacteriota</taxon>
        <taxon>Cyanophyceae</taxon>
        <taxon>Nostocales</taxon>
        <taxon>Calotrichaceae</taxon>
        <taxon>Dulcicalothrix</taxon>
    </lineage>
</organism>
<dbReference type="Pfam" id="PF00440">
    <property type="entry name" value="TetR_N"/>
    <property type="match status" value="1"/>
</dbReference>
<gene>
    <name evidence="4" type="ORF">DSM106972_075620</name>
</gene>
<dbReference type="InterPro" id="IPR001647">
    <property type="entry name" value="HTH_TetR"/>
</dbReference>
<keyword evidence="5" id="KW-1185">Reference proteome</keyword>
<reference evidence="4" key="1">
    <citation type="submission" date="2018-12" db="EMBL/GenBank/DDBJ databases">
        <authorList>
            <person name="Will S."/>
            <person name="Neumann-Schaal M."/>
            <person name="Henke P."/>
        </authorList>
    </citation>
    <scope>NUCLEOTIDE SEQUENCE</scope>
    <source>
        <strain evidence="4">PCC 7102</strain>
    </source>
</reference>
<keyword evidence="1 2" id="KW-0238">DNA-binding</keyword>
<dbReference type="GO" id="GO:0003677">
    <property type="term" value="F:DNA binding"/>
    <property type="evidence" value="ECO:0007669"/>
    <property type="project" value="UniProtKB-UniRule"/>
</dbReference>
<dbReference type="InterPro" id="IPR009057">
    <property type="entry name" value="Homeodomain-like_sf"/>
</dbReference>
<dbReference type="SUPFAM" id="SSF46689">
    <property type="entry name" value="Homeodomain-like"/>
    <property type="match status" value="1"/>
</dbReference>
<accession>A0A3S1AGV2</accession>
<proteinExistence type="predicted"/>
<comment type="caution">
    <text evidence="2">Lacks conserved residue(s) required for the propagation of feature annotation.</text>
</comment>
<dbReference type="AlphaFoldDB" id="A0A3S1AGV2"/>
<reference evidence="4" key="2">
    <citation type="journal article" date="2019" name="Genome Biol. Evol.">
        <title>Day and night: Metabolic profiles and evolutionary relationships of six axenic non-marine cyanobacteria.</title>
        <authorList>
            <person name="Will S.E."/>
            <person name="Henke P."/>
            <person name="Boedeker C."/>
            <person name="Huang S."/>
            <person name="Brinkmann H."/>
            <person name="Rohde M."/>
            <person name="Jarek M."/>
            <person name="Friedl T."/>
            <person name="Seufert S."/>
            <person name="Schumacher M."/>
            <person name="Overmann J."/>
            <person name="Neumann-Schaal M."/>
            <person name="Petersen J."/>
        </authorList>
    </citation>
    <scope>NUCLEOTIDE SEQUENCE [LARGE SCALE GENOMIC DNA]</scope>
    <source>
        <strain evidence="4">PCC 7102</strain>
    </source>
</reference>
<protein>
    <recommendedName>
        <fullName evidence="3">HTH tetR-type domain-containing protein</fullName>
    </recommendedName>
</protein>
<feature type="domain" description="HTH tetR-type" evidence="3">
    <location>
        <begin position="1"/>
        <end position="37"/>
    </location>
</feature>
<evidence type="ECO:0000313" key="4">
    <source>
        <dbReference type="EMBL" id="RUT00434.1"/>
    </source>
</evidence>
<dbReference type="Gene3D" id="1.10.357.10">
    <property type="entry name" value="Tetracycline Repressor, domain 2"/>
    <property type="match status" value="1"/>
</dbReference>
<evidence type="ECO:0000256" key="1">
    <source>
        <dbReference type="ARBA" id="ARBA00023125"/>
    </source>
</evidence>
<comment type="caution">
    <text evidence="4">The sequence shown here is derived from an EMBL/GenBank/DDBJ whole genome shotgun (WGS) entry which is preliminary data.</text>
</comment>
<dbReference type="EMBL" id="RSCL01000024">
    <property type="protein sequence ID" value="RUT00434.1"/>
    <property type="molecule type" value="Genomic_DNA"/>
</dbReference>
<evidence type="ECO:0000259" key="3">
    <source>
        <dbReference type="PROSITE" id="PS50977"/>
    </source>
</evidence>
<evidence type="ECO:0000256" key="2">
    <source>
        <dbReference type="PROSITE-ProRule" id="PRU00335"/>
    </source>
</evidence>
<dbReference type="Proteomes" id="UP000271624">
    <property type="component" value="Unassembled WGS sequence"/>
</dbReference>
<name>A0A3S1AGV2_9CYAN</name>
<sequence>MREIAKELKVSTGTLYHYFPNKKALFEQLVEDMVQNELSIATAEWETLKTRQERAEALGKYLNGNLDYHIKSSYLMIDFSQHQDSEGYIDSEFWRRLCERYQGAIYEFLGVEDRALADFIMCFVDGVILERLLGINTIDVVEQCTLMGKMVNAYLEKYGFNS</sequence>
<dbReference type="PROSITE" id="PS50977">
    <property type="entry name" value="HTH_TETR_2"/>
    <property type="match status" value="1"/>
</dbReference>
<evidence type="ECO:0000313" key="5">
    <source>
        <dbReference type="Proteomes" id="UP000271624"/>
    </source>
</evidence>